<dbReference type="Proteomes" id="UP000682733">
    <property type="component" value="Unassembled WGS sequence"/>
</dbReference>
<dbReference type="EMBL" id="CAJOBC010089790">
    <property type="protein sequence ID" value="CAF4384119.1"/>
    <property type="molecule type" value="Genomic_DNA"/>
</dbReference>
<dbReference type="Proteomes" id="UP000663829">
    <property type="component" value="Unassembled WGS sequence"/>
</dbReference>
<organism evidence="1 5">
    <name type="scientific">Didymodactylos carnosus</name>
    <dbReference type="NCBI Taxonomy" id="1234261"/>
    <lineage>
        <taxon>Eukaryota</taxon>
        <taxon>Metazoa</taxon>
        <taxon>Spiralia</taxon>
        <taxon>Gnathifera</taxon>
        <taxon>Rotifera</taxon>
        <taxon>Eurotatoria</taxon>
        <taxon>Bdelloidea</taxon>
        <taxon>Philodinida</taxon>
        <taxon>Philodinidae</taxon>
        <taxon>Didymodactylos</taxon>
    </lineage>
</organism>
<dbReference type="EMBL" id="CAJNOQ010024225">
    <property type="protein sequence ID" value="CAF1525111.1"/>
    <property type="molecule type" value="Genomic_DNA"/>
</dbReference>
<dbReference type="EMBL" id="CAJNOK010047935">
    <property type="protein sequence ID" value="CAF1590002.1"/>
    <property type="molecule type" value="Genomic_DNA"/>
</dbReference>
<protein>
    <submittedName>
        <fullName evidence="1">Uncharacterized protein</fullName>
    </submittedName>
</protein>
<gene>
    <name evidence="1" type="ORF">GPM918_LOCUS37736</name>
    <name evidence="2" type="ORF">OVA965_LOCUS41490</name>
    <name evidence="3" type="ORF">SRO942_LOCUS38516</name>
    <name evidence="4" type="ORF">TMI583_LOCUS43150</name>
</gene>
<evidence type="ECO:0000313" key="3">
    <source>
        <dbReference type="EMBL" id="CAF4384119.1"/>
    </source>
</evidence>
<dbReference type="Proteomes" id="UP000681722">
    <property type="component" value="Unassembled WGS sequence"/>
</dbReference>
<feature type="non-terminal residue" evidence="1">
    <location>
        <position position="1"/>
    </location>
</feature>
<reference evidence="1" key="1">
    <citation type="submission" date="2021-02" db="EMBL/GenBank/DDBJ databases">
        <authorList>
            <person name="Nowell W R."/>
        </authorList>
    </citation>
    <scope>NUCLEOTIDE SEQUENCE</scope>
</reference>
<proteinExistence type="predicted"/>
<comment type="caution">
    <text evidence="1">The sequence shown here is derived from an EMBL/GenBank/DDBJ whole genome shotgun (WGS) entry which is preliminary data.</text>
</comment>
<dbReference type="Proteomes" id="UP000677228">
    <property type="component" value="Unassembled WGS sequence"/>
</dbReference>
<evidence type="ECO:0000313" key="2">
    <source>
        <dbReference type="EMBL" id="CAF1590002.1"/>
    </source>
</evidence>
<dbReference type="AlphaFoldDB" id="A0A815V9C3"/>
<dbReference type="EMBL" id="CAJOBA010071321">
    <property type="protein sequence ID" value="CAF4393433.1"/>
    <property type="molecule type" value="Genomic_DNA"/>
</dbReference>
<name>A0A815V9C3_9BILA</name>
<evidence type="ECO:0000313" key="1">
    <source>
        <dbReference type="EMBL" id="CAF1525111.1"/>
    </source>
</evidence>
<accession>A0A815V9C3</accession>
<evidence type="ECO:0000313" key="5">
    <source>
        <dbReference type="Proteomes" id="UP000663829"/>
    </source>
</evidence>
<sequence length="128" mass="14876">FILSFTKLSKTFKHDVVINIHKAFTLLIENVLLKREEKFLANSSKYFPCYVKCVPRTYHEVLNLINCIAKFGVSDLQCYYPTLKAMNLNLESAYLTKEAGVFFDHECYKKHITTIDIAKFITSAKWVP</sequence>
<evidence type="ECO:0000313" key="4">
    <source>
        <dbReference type="EMBL" id="CAF4393433.1"/>
    </source>
</evidence>
<keyword evidence="5" id="KW-1185">Reference proteome</keyword>